<dbReference type="PANTHER" id="PTHR43383">
    <property type="entry name" value="NODULIN 6"/>
    <property type="match status" value="1"/>
</dbReference>
<feature type="domain" description="Reverse transcriptase Ty1/copia-type" evidence="1">
    <location>
        <begin position="107"/>
        <end position="334"/>
    </location>
</feature>
<reference evidence="2 3" key="1">
    <citation type="submission" date="2017-11" db="EMBL/GenBank/DDBJ databases">
        <title>De-novo sequencing of pomegranate (Punica granatum L.) genome.</title>
        <authorList>
            <person name="Akparov Z."/>
            <person name="Amiraslanov A."/>
            <person name="Hajiyeva S."/>
            <person name="Abbasov M."/>
            <person name="Kaur K."/>
            <person name="Hamwieh A."/>
            <person name="Solovyev V."/>
            <person name="Salamov A."/>
            <person name="Braich B."/>
            <person name="Kosarev P."/>
            <person name="Mahmoud A."/>
            <person name="Hajiyev E."/>
            <person name="Babayeva S."/>
            <person name="Izzatullayeva V."/>
            <person name="Mammadov A."/>
            <person name="Mammadov A."/>
            <person name="Sharifova S."/>
            <person name="Ojaghi J."/>
            <person name="Eynullazada K."/>
            <person name="Bayramov B."/>
            <person name="Abdulazimova A."/>
            <person name="Shahmuradov I."/>
        </authorList>
    </citation>
    <scope>NUCLEOTIDE SEQUENCE [LARGE SCALE GENOMIC DNA]</scope>
    <source>
        <strain evidence="3">cv. AG2017</strain>
        <tissue evidence="2">Leaf</tissue>
    </source>
</reference>
<dbReference type="SUPFAM" id="SSF56672">
    <property type="entry name" value="DNA/RNA polymerases"/>
    <property type="match status" value="1"/>
</dbReference>
<dbReference type="InterPro" id="IPR013103">
    <property type="entry name" value="RVT_2"/>
</dbReference>
<dbReference type="Pfam" id="PF07727">
    <property type="entry name" value="RVT_2"/>
    <property type="match status" value="1"/>
</dbReference>
<dbReference type="PANTHER" id="PTHR43383:SF2">
    <property type="entry name" value="AMIDOHYDROLASE 2 FAMILY PROTEIN"/>
    <property type="match status" value="1"/>
</dbReference>
<comment type="caution">
    <text evidence="2">The sequence shown here is derived from an EMBL/GenBank/DDBJ whole genome shotgun (WGS) entry which is preliminary data.</text>
</comment>
<dbReference type="EMBL" id="PGOL01001187">
    <property type="protein sequence ID" value="PKI60126.1"/>
    <property type="molecule type" value="Genomic_DNA"/>
</dbReference>
<dbReference type="InterPro" id="IPR043502">
    <property type="entry name" value="DNA/RNA_pol_sf"/>
</dbReference>
<feature type="non-terminal residue" evidence="2">
    <location>
        <position position="336"/>
    </location>
</feature>
<accession>A0A2I0JXD3</accession>
<dbReference type="AlphaFoldDB" id="A0A2I0JXD3"/>
<organism evidence="2 3">
    <name type="scientific">Punica granatum</name>
    <name type="common">Pomegranate</name>
    <dbReference type="NCBI Taxonomy" id="22663"/>
    <lineage>
        <taxon>Eukaryota</taxon>
        <taxon>Viridiplantae</taxon>
        <taxon>Streptophyta</taxon>
        <taxon>Embryophyta</taxon>
        <taxon>Tracheophyta</taxon>
        <taxon>Spermatophyta</taxon>
        <taxon>Magnoliopsida</taxon>
        <taxon>eudicotyledons</taxon>
        <taxon>Gunneridae</taxon>
        <taxon>Pentapetalae</taxon>
        <taxon>rosids</taxon>
        <taxon>malvids</taxon>
        <taxon>Myrtales</taxon>
        <taxon>Lythraceae</taxon>
        <taxon>Punica</taxon>
    </lineage>
</organism>
<evidence type="ECO:0000313" key="3">
    <source>
        <dbReference type="Proteomes" id="UP000233551"/>
    </source>
</evidence>
<dbReference type="STRING" id="22663.A0A2I0JXD3"/>
<name>A0A2I0JXD3_PUNGR</name>
<keyword evidence="3" id="KW-1185">Reference proteome</keyword>
<sequence length="336" mass="38572">MDKKDILSEVNLRRSKRVSSLPKHFKDFIVHTARHKTPPPSSFISTDSSGTSYPIEKFIDYSGISDHHRAFLAAIDSDSEPTSYREAVKDQRWRIAMAEEIRALELNKTWTIEQLPPSKRPIGCKWVYKVKRRADGSIERYKARLVVKGFTQVEGVDYCETFAPVAKLVTVRCLLTVAVAKEWQIHQMNVNNAFLHRDLDEEVYMELPPGFSTSRNGNVCRLRKSLYGLRQASRNWFSKFADALRQYGFIQSGADHSLFTFTRGTIFLGVLVYVDDLIIVGNSRSHCDSFKGYLDKCFRIKDLGPLKYFLGIEVTKMDSGLFLSQRKYVLDILTEC</sequence>
<dbReference type="Proteomes" id="UP000233551">
    <property type="component" value="Unassembled WGS sequence"/>
</dbReference>
<evidence type="ECO:0000259" key="1">
    <source>
        <dbReference type="Pfam" id="PF07727"/>
    </source>
</evidence>
<proteinExistence type="predicted"/>
<gene>
    <name evidence="2" type="ORF">CRG98_019470</name>
</gene>
<evidence type="ECO:0000313" key="2">
    <source>
        <dbReference type="EMBL" id="PKI60126.1"/>
    </source>
</evidence>
<protein>
    <recommendedName>
        <fullName evidence="1">Reverse transcriptase Ty1/copia-type domain-containing protein</fullName>
    </recommendedName>
</protein>